<dbReference type="EMBL" id="CP128986">
    <property type="protein sequence ID" value="WOC11429.1"/>
    <property type="molecule type" value="Genomic_DNA"/>
</dbReference>
<name>A0AA97CSC7_9ACTN</name>
<proteinExistence type="predicted"/>
<organism evidence="1">
    <name type="scientific">Gordonia sp. MP11Mi</name>
    <dbReference type="NCBI Taxonomy" id="3022769"/>
    <lineage>
        <taxon>Bacteria</taxon>
        <taxon>Bacillati</taxon>
        <taxon>Actinomycetota</taxon>
        <taxon>Actinomycetes</taxon>
        <taxon>Mycobacteriales</taxon>
        <taxon>Gordoniaceae</taxon>
        <taxon>Gordonia</taxon>
    </lineage>
</organism>
<protein>
    <submittedName>
        <fullName evidence="1">Uncharacterized protein</fullName>
    </submittedName>
</protein>
<dbReference type="RefSeq" id="WP_420040745.1">
    <property type="nucleotide sequence ID" value="NZ_CP128986.1"/>
</dbReference>
<gene>
    <name evidence="1" type="ORF">MP11Mi_04970</name>
</gene>
<reference evidence="1" key="1">
    <citation type="submission" date="2023-06" db="EMBL/GenBank/DDBJ databases">
        <title>Gordonia sp. nov. and Pseudochrobactrum sp. nov., two species isolated from the burying beetle Nicrophorus vespilloides.</title>
        <authorList>
            <person name="Poehlein A."/>
            <person name="Guzman J."/>
            <person name="Daniel R."/>
            <person name="Vilcinskas A."/>
        </authorList>
    </citation>
    <scope>NUCLEOTIDE SEQUENCE</scope>
    <source>
        <strain evidence="1">MP11Mi</strain>
    </source>
</reference>
<sequence>MVGRAERNKDFAQEMVQSTASRVGNITAIITTAVVDVAREVGELVTDGFDMRDAAKKAERAQQSRDEDS</sequence>
<accession>A0AA97CSC7</accession>
<dbReference type="AlphaFoldDB" id="A0AA97CSC7"/>
<evidence type="ECO:0000313" key="1">
    <source>
        <dbReference type="EMBL" id="WOC11429.1"/>
    </source>
</evidence>